<sequence length="121" mass="13115">MDDETPEVIRAADDAYEAIRSINHLTITQIHPAPTVYSVLGNLKGLGHMLPQACTQLAKSLGRSLDEYDVYEDDGRDPIQSVAAATDHLTRAAQLAAELGAELEKAQSAISRQGYRDTPLP</sequence>
<proteinExistence type="predicted"/>
<accession>A0AAX3EPZ0</accession>
<geneLocation type="plasmid" evidence="1 2">
    <name>unnamed3</name>
</geneLocation>
<gene>
    <name evidence="1" type="ORF">NL394_23220</name>
</gene>
<dbReference type="RefSeq" id="WP_069695460.1">
    <property type="nucleotide sequence ID" value="NZ_CP101182.1"/>
</dbReference>
<evidence type="ECO:0008006" key="3">
    <source>
        <dbReference type="Google" id="ProtNLM"/>
    </source>
</evidence>
<protein>
    <recommendedName>
        <fullName evidence="3">ESX-1 secretion-associated protein</fullName>
    </recommendedName>
</protein>
<evidence type="ECO:0000313" key="2">
    <source>
        <dbReference type="Proteomes" id="UP001163293"/>
    </source>
</evidence>
<dbReference type="AlphaFoldDB" id="A0AAX3EPZ0"/>
<name>A0AAX3EPZ0_PAEUR</name>
<reference evidence="1" key="1">
    <citation type="submission" date="2022-07" db="EMBL/GenBank/DDBJ databases">
        <authorList>
            <person name="Wu T."/>
        </authorList>
    </citation>
    <scope>NUCLEOTIDE SEQUENCE</scope>
    <source>
        <strain evidence="1">SD-1</strain>
        <plasmid evidence="1">unnamed3</plasmid>
    </source>
</reference>
<dbReference type="EMBL" id="CP101188">
    <property type="protein sequence ID" value="UYW00059.1"/>
    <property type="molecule type" value="Genomic_DNA"/>
</dbReference>
<keyword evidence="1" id="KW-0614">Plasmid</keyword>
<organism evidence="1 2">
    <name type="scientific">Paenarthrobacter ureafaciens</name>
    <dbReference type="NCBI Taxonomy" id="37931"/>
    <lineage>
        <taxon>Bacteria</taxon>
        <taxon>Bacillati</taxon>
        <taxon>Actinomycetota</taxon>
        <taxon>Actinomycetes</taxon>
        <taxon>Micrococcales</taxon>
        <taxon>Micrococcaceae</taxon>
        <taxon>Paenarthrobacter</taxon>
    </lineage>
</organism>
<keyword evidence="2" id="KW-1185">Reference proteome</keyword>
<evidence type="ECO:0000313" key="1">
    <source>
        <dbReference type="EMBL" id="UYW00059.1"/>
    </source>
</evidence>
<dbReference type="Proteomes" id="UP001163293">
    <property type="component" value="Plasmid unnamed3"/>
</dbReference>